<sequence>MDWAESKDEALFGEELDYGYGGIDMKIRLVTMRKSESKYESNTDNALDIEEALDEIQEVEEVGFATWYGS</sequence>
<evidence type="ECO:0000313" key="1">
    <source>
        <dbReference type="EMBL" id="PPQ74366.1"/>
    </source>
</evidence>
<comment type="caution">
    <text evidence="1">The sequence shown here is derived from an EMBL/GenBank/DDBJ whole genome shotgun (WGS) entry which is preliminary data.</text>
</comment>
<proteinExistence type="predicted"/>
<reference evidence="1 2" key="1">
    <citation type="journal article" date="2018" name="Evol. Lett.">
        <title>Horizontal gene cluster transfer increased hallucinogenic mushroom diversity.</title>
        <authorList>
            <person name="Reynolds H.T."/>
            <person name="Vijayakumar V."/>
            <person name="Gluck-Thaler E."/>
            <person name="Korotkin H.B."/>
            <person name="Matheny P.B."/>
            <person name="Slot J.C."/>
        </authorList>
    </citation>
    <scope>NUCLEOTIDE SEQUENCE [LARGE SCALE GENOMIC DNA]</scope>
    <source>
        <strain evidence="1 2">2631</strain>
    </source>
</reference>
<keyword evidence="2" id="KW-1185">Reference proteome</keyword>
<dbReference type="AlphaFoldDB" id="A0A409W781"/>
<dbReference type="EMBL" id="NHYD01003702">
    <property type="protein sequence ID" value="PPQ74366.1"/>
    <property type="molecule type" value="Genomic_DNA"/>
</dbReference>
<accession>A0A409W781</accession>
<evidence type="ECO:0000313" key="2">
    <source>
        <dbReference type="Proteomes" id="UP000283269"/>
    </source>
</evidence>
<name>A0A409W781_PSICY</name>
<dbReference type="InParanoid" id="A0A409W781"/>
<organism evidence="1 2">
    <name type="scientific">Psilocybe cyanescens</name>
    <dbReference type="NCBI Taxonomy" id="93625"/>
    <lineage>
        <taxon>Eukaryota</taxon>
        <taxon>Fungi</taxon>
        <taxon>Dikarya</taxon>
        <taxon>Basidiomycota</taxon>
        <taxon>Agaricomycotina</taxon>
        <taxon>Agaricomycetes</taxon>
        <taxon>Agaricomycetidae</taxon>
        <taxon>Agaricales</taxon>
        <taxon>Agaricineae</taxon>
        <taxon>Strophariaceae</taxon>
        <taxon>Psilocybe</taxon>
    </lineage>
</organism>
<gene>
    <name evidence="1" type="ORF">CVT25_004209</name>
</gene>
<protein>
    <submittedName>
        <fullName evidence="1">Uncharacterized protein</fullName>
    </submittedName>
</protein>
<dbReference type="Proteomes" id="UP000283269">
    <property type="component" value="Unassembled WGS sequence"/>
</dbReference>